<feature type="domain" description="TonB-dependent receptor plug" evidence="3">
    <location>
        <begin position="157"/>
        <end position="265"/>
    </location>
</feature>
<name>A0A318HXE9_9BACT</name>
<comment type="caution">
    <text evidence="4">The sequence shown here is derived from an EMBL/GenBank/DDBJ whole genome shotgun (WGS) entry which is preliminary data.</text>
</comment>
<dbReference type="OrthoDB" id="721000at2"/>
<dbReference type="NCBIfam" id="TIGR04056">
    <property type="entry name" value="OMP_RagA_SusC"/>
    <property type="match status" value="1"/>
</dbReference>
<dbReference type="PROSITE" id="PS52016">
    <property type="entry name" value="TONB_DEPENDENT_REC_3"/>
    <property type="match status" value="1"/>
</dbReference>
<keyword evidence="1" id="KW-0812">Transmembrane</keyword>
<reference evidence="4 5" key="1">
    <citation type="submission" date="2018-05" db="EMBL/GenBank/DDBJ databases">
        <title>Genomic Encyclopedia of Type Strains, Phase I: the one thousand microbial genomes (KMG-I) project.</title>
        <authorList>
            <person name="Kyrpides N."/>
        </authorList>
    </citation>
    <scope>NUCLEOTIDE SEQUENCE [LARGE SCALE GENOMIC DNA]</scope>
    <source>
        <strain evidence="4 5">DSM 15611</strain>
    </source>
</reference>
<evidence type="ECO:0000313" key="5">
    <source>
        <dbReference type="Proteomes" id="UP000248314"/>
    </source>
</evidence>
<dbReference type="SUPFAM" id="SSF49464">
    <property type="entry name" value="Carboxypeptidase regulatory domain-like"/>
    <property type="match status" value="1"/>
</dbReference>
<dbReference type="NCBIfam" id="TIGR04057">
    <property type="entry name" value="SusC_RagA_signa"/>
    <property type="match status" value="1"/>
</dbReference>
<dbReference type="STRING" id="1122991.GCA_000613445_01835"/>
<evidence type="ECO:0000259" key="3">
    <source>
        <dbReference type="Pfam" id="PF07715"/>
    </source>
</evidence>
<comment type="similarity">
    <text evidence="1">Belongs to the TonB-dependent receptor family.</text>
</comment>
<dbReference type="InterPro" id="IPR037066">
    <property type="entry name" value="Plug_dom_sf"/>
</dbReference>
<proteinExistence type="inferred from homology"/>
<sequence length="1080" mass="120217">MQSQTTLTKKLCCTVSGAALLMLAPSLQAKAYASAWPLGMPLASVAAAPNGLTASVLPAQNSSSPKIVGVVTDSNTGEPLVGATIKVAGTNDGTTTDVDGRFEIRASKGATLEVSYLGYTSKKIKVTDVKVLTITLSDQAQMLEGAVITAFGTAQKKETVTGSIQTVRPTDLKVPATSLSTAFAGRLSGVIAYQRSGEPGNNGANFFVRGVSTMSKATSPLIVMDGVEISQGDLNAIDPEIIESFSVLKDATATAMYGTRGANGVLIIKTKSGADLDRPVIGVRVESWVNTPTKVPKTVDGVTFMRMYNEAVRNQMSGDLLYSDDKINGTMQGLNPYVYPNVDWYKELFKSATWNQRANFNVRGGTSKITYFMNINASHETSMLKDVSSKYFSYDNATSYMKYAFQNNVDFNISKNSKLSLHLNVQLTNMHGMLTNKNGGGVEDVFKAIMGTNPVDFPITYPKQDVKWYRWGGLLAGNYNPVNPVAEASAGYRDDFSSTVVANINYDQKLDFITKGLSFKTLFSFKNWTLNNKYRVQNYNRYQLTDYAANPSVEGGYDFTTKPIANPEKYILENHFYTKGDRRYYFQTYLDYNRAFGDHTLSGMLLFNIDEYNSNVNSDLLSSLPKRRMGLAARLSYDYKYRYMVEVNAGYNGSESFAKGHRWGFFPSISLGWNVSEEPFFEPLKNTVKQLKLRASYGLVGNDQVGAQGEELQRFAYQTIIELNNSPGFTSGYGGQSRERKGFVYKRFENNKLTWEVGRKLNVGFDLNVMDIKLTVDAFREIRSNIFQKRAAIPSYYGTAATAVYGNLAKVKNWGFDLAADYGKNITKDLSVEFRGTFTFARNKVLEYDDPVATRPALRQVGRSLNTYFGYVADGLYIDDADIANSAKSTLGNIAIAPGDVKYVDQPDQNGEYDNKIDANDRVQLGYPHVPEIIYGFGPSISYKKWDLSFFFQGQANVSLMMKDFEPFGTQSKNNVLQWIADDYWGKDNQNPNARYPRLTKYNNRNNMQESTYWLRNAAFLRLKSLEVGYKFKFGRVYASATNLANFSAFKLWDPEMGGGAGMSYPLQRTFNIGLQLTFK</sequence>
<dbReference type="InterPro" id="IPR023996">
    <property type="entry name" value="TonB-dep_OMP_SusC/RagA"/>
</dbReference>
<feature type="signal peptide" evidence="2">
    <location>
        <begin position="1"/>
        <end position="31"/>
    </location>
</feature>
<gene>
    <name evidence="4" type="ORF">EJ73_01765</name>
</gene>
<dbReference type="Pfam" id="PF07715">
    <property type="entry name" value="Plug"/>
    <property type="match status" value="1"/>
</dbReference>
<dbReference type="InterPro" id="IPR008969">
    <property type="entry name" value="CarboxyPept-like_regulatory"/>
</dbReference>
<comment type="subcellular location">
    <subcellularLocation>
        <location evidence="1">Cell outer membrane</location>
        <topology evidence="1">Multi-pass membrane protein</topology>
    </subcellularLocation>
</comment>
<keyword evidence="1" id="KW-0998">Cell outer membrane</keyword>
<dbReference type="InterPro" id="IPR012910">
    <property type="entry name" value="Plug_dom"/>
</dbReference>
<dbReference type="InterPro" id="IPR039426">
    <property type="entry name" value="TonB-dep_rcpt-like"/>
</dbReference>
<keyword evidence="5" id="KW-1185">Reference proteome</keyword>
<keyword evidence="1" id="KW-0813">Transport</keyword>
<keyword evidence="1" id="KW-1134">Transmembrane beta strand</keyword>
<evidence type="ECO:0000256" key="1">
    <source>
        <dbReference type="PROSITE-ProRule" id="PRU01360"/>
    </source>
</evidence>
<protein>
    <submittedName>
        <fullName evidence="4">TonB-linked SusC/RagA family outer membrane protein</fullName>
    </submittedName>
</protein>
<accession>A0A318HXE9</accession>
<dbReference type="Gene3D" id="2.60.40.1120">
    <property type="entry name" value="Carboxypeptidase-like, regulatory domain"/>
    <property type="match status" value="1"/>
</dbReference>
<dbReference type="Proteomes" id="UP000248314">
    <property type="component" value="Unassembled WGS sequence"/>
</dbReference>
<dbReference type="AlphaFoldDB" id="A0A318HXE9"/>
<dbReference type="SUPFAM" id="SSF56935">
    <property type="entry name" value="Porins"/>
    <property type="match status" value="1"/>
</dbReference>
<evidence type="ECO:0000256" key="2">
    <source>
        <dbReference type="SAM" id="SignalP"/>
    </source>
</evidence>
<keyword evidence="1" id="KW-0472">Membrane</keyword>
<dbReference type="FunFam" id="2.170.130.10:FF:000003">
    <property type="entry name" value="SusC/RagA family TonB-linked outer membrane protein"/>
    <property type="match status" value="1"/>
</dbReference>
<keyword evidence="2" id="KW-0732">Signal</keyword>
<evidence type="ECO:0000313" key="4">
    <source>
        <dbReference type="EMBL" id="PXX21360.1"/>
    </source>
</evidence>
<dbReference type="InterPro" id="IPR023997">
    <property type="entry name" value="TonB-dep_OMP_SusC/RagA_CS"/>
</dbReference>
<dbReference type="EMBL" id="QJJX01000020">
    <property type="protein sequence ID" value="PXX21360.1"/>
    <property type="molecule type" value="Genomic_DNA"/>
</dbReference>
<dbReference type="RefSeq" id="WP_025815984.1">
    <property type="nucleotide sequence ID" value="NZ_BAIZ01000016.1"/>
</dbReference>
<dbReference type="GO" id="GO:0009279">
    <property type="term" value="C:cell outer membrane"/>
    <property type="evidence" value="ECO:0007669"/>
    <property type="project" value="UniProtKB-SubCell"/>
</dbReference>
<dbReference type="Pfam" id="PF13715">
    <property type="entry name" value="CarbopepD_reg_2"/>
    <property type="match status" value="1"/>
</dbReference>
<feature type="chain" id="PRO_5016348644" evidence="2">
    <location>
        <begin position="32"/>
        <end position="1080"/>
    </location>
</feature>
<organism evidence="4 5">
    <name type="scientific">Hoylesella shahii DSM 15611 = JCM 12083</name>
    <dbReference type="NCBI Taxonomy" id="1122991"/>
    <lineage>
        <taxon>Bacteria</taxon>
        <taxon>Pseudomonadati</taxon>
        <taxon>Bacteroidota</taxon>
        <taxon>Bacteroidia</taxon>
        <taxon>Bacteroidales</taxon>
        <taxon>Prevotellaceae</taxon>
        <taxon>Hoylesella</taxon>
    </lineage>
</organism>
<dbReference type="Gene3D" id="2.170.130.10">
    <property type="entry name" value="TonB-dependent receptor, plug domain"/>
    <property type="match status" value="1"/>
</dbReference>